<keyword evidence="3" id="KW-1185">Reference proteome</keyword>
<name>A0A3L8S3Q9_CHLGU</name>
<proteinExistence type="predicted"/>
<organism evidence="2 3">
    <name type="scientific">Chloebia gouldiae</name>
    <name type="common">Gouldian finch</name>
    <name type="synonym">Erythrura gouldiae</name>
    <dbReference type="NCBI Taxonomy" id="44316"/>
    <lineage>
        <taxon>Eukaryota</taxon>
        <taxon>Metazoa</taxon>
        <taxon>Chordata</taxon>
        <taxon>Craniata</taxon>
        <taxon>Vertebrata</taxon>
        <taxon>Euteleostomi</taxon>
        <taxon>Archelosauria</taxon>
        <taxon>Archosauria</taxon>
        <taxon>Dinosauria</taxon>
        <taxon>Saurischia</taxon>
        <taxon>Theropoda</taxon>
        <taxon>Coelurosauria</taxon>
        <taxon>Aves</taxon>
        <taxon>Neognathae</taxon>
        <taxon>Neoaves</taxon>
        <taxon>Telluraves</taxon>
        <taxon>Australaves</taxon>
        <taxon>Passeriformes</taxon>
        <taxon>Passeroidea</taxon>
        <taxon>Passeridae</taxon>
        <taxon>Chloebia</taxon>
    </lineage>
</organism>
<dbReference type="EMBL" id="QUSF01000066">
    <property type="protein sequence ID" value="RLV96849.1"/>
    <property type="molecule type" value="Genomic_DNA"/>
</dbReference>
<evidence type="ECO:0000313" key="3">
    <source>
        <dbReference type="Proteomes" id="UP000276834"/>
    </source>
</evidence>
<dbReference type="Proteomes" id="UP000276834">
    <property type="component" value="Unassembled WGS sequence"/>
</dbReference>
<dbReference type="OrthoDB" id="9210373at2759"/>
<reference evidence="2 3" key="1">
    <citation type="journal article" date="2018" name="Proc. R. Soc. B">
        <title>A non-coding region near Follistatin controls head colour polymorphism in the Gouldian finch.</title>
        <authorList>
            <person name="Toomey M.B."/>
            <person name="Marques C.I."/>
            <person name="Andrade P."/>
            <person name="Araujo P.M."/>
            <person name="Sabatino S."/>
            <person name="Gazda M.A."/>
            <person name="Afonso S."/>
            <person name="Lopes R.J."/>
            <person name="Corbo J.C."/>
            <person name="Carneiro M."/>
        </authorList>
    </citation>
    <scope>NUCLEOTIDE SEQUENCE [LARGE SCALE GENOMIC DNA]</scope>
    <source>
        <strain evidence="2">Red01</strain>
        <tissue evidence="2">Muscle</tissue>
    </source>
</reference>
<dbReference type="AlphaFoldDB" id="A0A3L8S3Q9"/>
<feature type="compositionally biased region" description="Low complexity" evidence="1">
    <location>
        <begin position="84"/>
        <end position="95"/>
    </location>
</feature>
<accession>A0A3L8S3Q9</accession>
<protein>
    <submittedName>
        <fullName evidence="2">Uncharacterized protein</fullName>
    </submittedName>
</protein>
<sequence>MARHPIPLNLHESSRSGLQRLASISNPPPLISSTKHPSVLERSVGSISQGMPIQLHTPYSPEHAKVPVGSITMGLPLTMDPKKLGTSLSSASGGSITKGTPTSRPPPESPITYRGSITHGTPAEVLYKGTITRIIGEDSPSRAEKAREDAVPKGHVIYEGKKGHVLSYEEMAGRIAGIAVVLRSRDEERTRWEGVTFIPSTL</sequence>
<evidence type="ECO:0000313" key="2">
    <source>
        <dbReference type="EMBL" id="RLV96849.1"/>
    </source>
</evidence>
<feature type="region of interest" description="Disordered" evidence="1">
    <location>
        <begin position="82"/>
        <end position="117"/>
    </location>
</feature>
<gene>
    <name evidence="2" type="ORF">DV515_00012344</name>
</gene>
<comment type="caution">
    <text evidence="2">The sequence shown here is derived from an EMBL/GenBank/DDBJ whole genome shotgun (WGS) entry which is preliminary data.</text>
</comment>
<evidence type="ECO:0000256" key="1">
    <source>
        <dbReference type="SAM" id="MobiDB-lite"/>
    </source>
</evidence>